<dbReference type="Pfam" id="PF00096">
    <property type="entry name" value="zf-C2H2"/>
    <property type="match status" value="2"/>
</dbReference>
<dbReference type="PROSITE" id="PS50157">
    <property type="entry name" value="ZINC_FINGER_C2H2_2"/>
    <property type="match status" value="2"/>
</dbReference>
<feature type="region of interest" description="Disordered" evidence="8">
    <location>
        <begin position="350"/>
        <end position="414"/>
    </location>
</feature>
<name>A0A9W8B5U6_9FUNG</name>
<dbReference type="InterPro" id="IPR036236">
    <property type="entry name" value="Znf_C2H2_sf"/>
</dbReference>
<dbReference type="PANTHER" id="PTHR24388:SF54">
    <property type="entry name" value="PROTEIN ESCARGOT"/>
    <property type="match status" value="1"/>
</dbReference>
<evidence type="ECO:0000259" key="9">
    <source>
        <dbReference type="PROSITE" id="PS50157"/>
    </source>
</evidence>
<evidence type="ECO:0000256" key="5">
    <source>
        <dbReference type="ARBA" id="ARBA00022833"/>
    </source>
</evidence>
<evidence type="ECO:0000256" key="3">
    <source>
        <dbReference type="ARBA" id="ARBA00022737"/>
    </source>
</evidence>
<dbReference type="GO" id="GO:0000978">
    <property type="term" value="F:RNA polymerase II cis-regulatory region sequence-specific DNA binding"/>
    <property type="evidence" value="ECO:0007669"/>
    <property type="project" value="TreeGrafter"/>
</dbReference>
<dbReference type="GO" id="GO:0000981">
    <property type="term" value="F:DNA-binding transcription factor activity, RNA polymerase II-specific"/>
    <property type="evidence" value="ECO:0007669"/>
    <property type="project" value="TreeGrafter"/>
</dbReference>
<dbReference type="OrthoDB" id="8117402at2759"/>
<dbReference type="GO" id="GO:0008270">
    <property type="term" value="F:zinc ion binding"/>
    <property type="evidence" value="ECO:0007669"/>
    <property type="project" value="UniProtKB-KW"/>
</dbReference>
<dbReference type="Proteomes" id="UP001151582">
    <property type="component" value="Unassembled WGS sequence"/>
</dbReference>
<dbReference type="PANTHER" id="PTHR24388">
    <property type="entry name" value="ZINC FINGER PROTEIN"/>
    <property type="match status" value="1"/>
</dbReference>
<proteinExistence type="predicted"/>
<comment type="caution">
    <text evidence="10">The sequence shown here is derived from an EMBL/GenBank/DDBJ whole genome shotgun (WGS) entry which is preliminary data.</text>
</comment>
<evidence type="ECO:0000313" key="10">
    <source>
        <dbReference type="EMBL" id="KAJ1983513.1"/>
    </source>
</evidence>
<evidence type="ECO:0000256" key="6">
    <source>
        <dbReference type="ARBA" id="ARBA00023242"/>
    </source>
</evidence>
<evidence type="ECO:0000256" key="4">
    <source>
        <dbReference type="ARBA" id="ARBA00022771"/>
    </source>
</evidence>
<dbReference type="AlphaFoldDB" id="A0A9W8B5U6"/>
<dbReference type="EMBL" id="JANBQB010000052">
    <property type="protein sequence ID" value="KAJ1983513.1"/>
    <property type="molecule type" value="Genomic_DNA"/>
</dbReference>
<keyword evidence="2" id="KW-0479">Metal-binding</keyword>
<protein>
    <recommendedName>
        <fullName evidence="9">C2H2-type domain-containing protein</fullName>
    </recommendedName>
</protein>
<evidence type="ECO:0000256" key="1">
    <source>
        <dbReference type="ARBA" id="ARBA00004123"/>
    </source>
</evidence>
<feature type="compositionally biased region" description="Low complexity" evidence="8">
    <location>
        <begin position="383"/>
        <end position="405"/>
    </location>
</feature>
<accession>A0A9W8B5U6</accession>
<dbReference type="PROSITE" id="PS00028">
    <property type="entry name" value="ZINC_FINGER_C2H2_1"/>
    <property type="match status" value="2"/>
</dbReference>
<feature type="region of interest" description="Disordered" evidence="8">
    <location>
        <begin position="270"/>
        <end position="308"/>
    </location>
</feature>
<dbReference type="Gene3D" id="3.30.160.60">
    <property type="entry name" value="Classic Zinc Finger"/>
    <property type="match status" value="2"/>
</dbReference>
<keyword evidence="6" id="KW-0539">Nucleus</keyword>
<gene>
    <name evidence="10" type="ORF">H4R34_001238</name>
</gene>
<keyword evidence="3" id="KW-0677">Repeat</keyword>
<dbReference type="InterPro" id="IPR013087">
    <property type="entry name" value="Znf_C2H2_type"/>
</dbReference>
<feature type="domain" description="C2H2-type" evidence="9">
    <location>
        <begin position="478"/>
        <end position="505"/>
    </location>
</feature>
<dbReference type="SMART" id="SM00355">
    <property type="entry name" value="ZnF_C2H2"/>
    <property type="match status" value="3"/>
</dbReference>
<evidence type="ECO:0000313" key="11">
    <source>
        <dbReference type="Proteomes" id="UP001151582"/>
    </source>
</evidence>
<feature type="region of interest" description="Disordered" evidence="8">
    <location>
        <begin position="501"/>
        <end position="522"/>
    </location>
</feature>
<keyword evidence="11" id="KW-1185">Reference proteome</keyword>
<organism evidence="10 11">
    <name type="scientific">Dimargaris verticillata</name>
    <dbReference type="NCBI Taxonomy" id="2761393"/>
    <lineage>
        <taxon>Eukaryota</taxon>
        <taxon>Fungi</taxon>
        <taxon>Fungi incertae sedis</taxon>
        <taxon>Zoopagomycota</taxon>
        <taxon>Kickxellomycotina</taxon>
        <taxon>Dimargaritomycetes</taxon>
        <taxon>Dimargaritales</taxon>
        <taxon>Dimargaritaceae</taxon>
        <taxon>Dimargaris</taxon>
    </lineage>
</organism>
<dbReference type="SUPFAM" id="SSF57667">
    <property type="entry name" value="beta-beta-alpha zinc fingers"/>
    <property type="match status" value="1"/>
</dbReference>
<dbReference type="InterPro" id="IPR050527">
    <property type="entry name" value="Snail/Krueppel_Znf"/>
</dbReference>
<evidence type="ECO:0000256" key="2">
    <source>
        <dbReference type="ARBA" id="ARBA00022723"/>
    </source>
</evidence>
<keyword evidence="5" id="KW-0862">Zinc</keyword>
<comment type="subcellular location">
    <subcellularLocation>
        <location evidence="1">Nucleus</location>
    </subcellularLocation>
</comment>
<evidence type="ECO:0000256" key="8">
    <source>
        <dbReference type="SAM" id="MobiDB-lite"/>
    </source>
</evidence>
<keyword evidence="4 7" id="KW-0863">Zinc-finger</keyword>
<feature type="compositionally biased region" description="Low complexity" evidence="8">
    <location>
        <begin position="507"/>
        <end position="522"/>
    </location>
</feature>
<reference evidence="10" key="1">
    <citation type="submission" date="2022-07" db="EMBL/GenBank/DDBJ databases">
        <title>Phylogenomic reconstructions and comparative analyses of Kickxellomycotina fungi.</title>
        <authorList>
            <person name="Reynolds N.K."/>
            <person name="Stajich J.E."/>
            <person name="Barry K."/>
            <person name="Grigoriev I.V."/>
            <person name="Crous P."/>
            <person name="Smith M.E."/>
        </authorList>
    </citation>
    <scope>NUCLEOTIDE SEQUENCE</scope>
    <source>
        <strain evidence="10">RSA 567</strain>
    </source>
</reference>
<dbReference type="GO" id="GO:0005634">
    <property type="term" value="C:nucleus"/>
    <property type="evidence" value="ECO:0007669"/>
    <property type="project" value="UniProtKB-SubCell"/>
</dbReference>
<dbReference type="FunFam" id="3.30.160.60:FF:000100">
    <property type="entry name" value="Zinc finger 45-like"/>
    <property type="match status" value="1"/>
</dbReference>
<evidence type="ECO:0000256" key="7">
    <source>
        <dbReference type="PROSITE-ProRule" id="PRU00042"/>
    </source>
</evidence>
<sequence length="522" mass="55253">MAEPSRSSQTYNGADLIHCTPPTVDPATQQFLSQFDTSHLQRSLFRSHSGQSYDALTVPADPPAATTPAGASPAMAAAVSNSGPSIVVTDGDMVFSPVPSAFATPLQPSLVFEEDRSLSQNALMMSLLTSPLVGGGVHTPSTQMFSPNLGYIHSHTQSAPTATVDHLFKSPDMALQALPCYTPYTPALATFDDAAAATVSSLAIEFDSSRPEFSPFTNPQAFMSPLDTVFHGTPSIRTELIFPTPDVQFADYNGGAAAPCGTGPSTLFAPLDELGDHPTESTENPPAPSSAAMPLQHHQTPSRSLASSSASKFDPLAFAMASASDLLQTPPGSDTVFQCATAIPAAALGGQSSQASKHSNDSLPSSSPVAATMGKKRRLMAIDPSATAADDMSSSPTATTPTSATKRPKAETTKRRFQCDVPGCTFSSARAYNLSTHRETHYPVLSRKFKCDQCDRAFSRRHDLMRHTASIHKGEKQFVCPQCNKPYSRNDALNRHILKHAQQQARTAAPSPSTPTSATLAK</sequence>
<feature type="domain" description="C2H2-type" evidence="9">
    <location>
        <begin position="449"/>
        <end position="477"/>
    </location>
</feature>